<proteinExistence type="predicted"/>
<organism evidence="2 3">
    <name type="scientific">Brachybacterium huguangmaarense</name>
    <dbReference type="NCBI Taxonomy" id="1652028"/>
    <lineage>
        <taxon>Bacteria</taxon>
        <taxon>Bacillati</taxon>
        <taxon>Actinomycetota</taxon>
        <taxon>Actinomycetes</taxon>
        <taxon>Micrococcales</taxon>
        <taxon>Dermabacteraceae</taxon>
        <taxon>Brachybacterium</taxon>
    </lineage>
</organism>
<dbReference type="PROSITE" id="PS51273">
    <property type="entry name" value="GATASE_TYPE_1"/>
    <property type="match status" value="1"/>
</dbReference>
<evidence type="ECO:0000313" key="2">
    <source>
        <dbReference type="EMBL" id="UYG17525.1"/>
    </source>
</evidence>
<feature type="domain" description="Glutamine amidotransferase" evidence="1">
    <location>
        <begin position="50"/>
        <end position="195"/>
    </location>
</feature>
<dbReference type="Gene3D" id="3.40.50.880">
    <property type="match status" value="1"/>
</dbReference>
<dbReference type="InterPro" id="IPR044992">
    <property type="entry name" value="ChyE-like"/>
</dbReference>
<keyword evidence="2" id="KW-0315">Glutamine amidotransferase</keyword>
<dbReference type="CDD" id="cd01741">
    <property type="entry name" value="GATase1_1"/>
    <property type="match status" value="1"/>
</dbReference>
<dbReference type="RefSeq" id="WP_263594734.1">
    <property type="nucleotide sequence ID" value="NZ_CP107020.1"/>
</dbReference>
<dbReference type="InterPro" id="IPR017926">
    <property type="entry name" value="GATASE"/>
</dbReference>
<dbReference type="Proteomes" id="UP001164305">
    <property type="component" value="Chromosome"/>
</dbReference>
<reference evidence="2" key="1">
    <citation type="submission" date="2022-10" db="EMBL/GenBank/DDBJ databases">
        <title>Whole-Genome Sequencing of Brachybacterium huguangmaarense BRM-3, Isolated from Betula schmidtii.</title>
        <authorList>
            <person name="Haam D."/>
        </authorList>
    </citation>
    <scope>NUCLEOTIDE SEQUENCE</scope>
    <source>
        <strain evidence="2">BRM-3</strain>
    </source>
</reference>
<dbReference type="InterPro" id="IPR029062">
    <property type="entry name" value="Class_I_gatase-like"/>
</dbReference>
<evidence type="ECO:0000313" key="3">
    <source>
        <dbReference type="Proteomes" id="UP001164305"/>
    </source>
</evidence>
<dbReference type="PANTHER" id="PTHR42695:SF5">
    <property type="entry name" value="GLUTAMINE AMIDOTRANSFERASE YLR126C-RELATED"/>
    <property type="match status" value="1"/>
</dbReference>
<dbReference type="EMBL" id="CP107020">
    <property type="protein sequence ID" value="UYG17525.1"/>
    <property type="molecule type" value="Genomic_DNA"/>
</dbReference>
<evidence type="ECO:0000259" key="1">
    <source>
        <dbReference type="Pfam" id="PF00117"/>
    </source>
</evidence>
<dbReference type="NCBIfam" id="NF005743">
    <property type="entry name" value="PRK07567.1"/>
    <property type="match status" value="1"/>
</dbReference>
<dbReference type="PANTHER" id="PTHR42695">
    <property type="entry name" value="GLUTAMINE AMIDOTRANSFERASE YLR126C-RELATED"/>
    <property type="match status" value="1"/>
</dbReference>
<protein>
    <submittedName>
        <fullName evidence="2">Glutamine amidotransferase</fullName>
    </submittedName>
</protein>
<sequence length="245" mass="26770">MKPFVLIATRPEDDIADAEYEQFCRRSGLDERDLRRVRLEAAPMPPLDLDEVSGIMLGGSPFTTSDPRESKTPLQLRVEADLAALLDRVLARDVPLLGACYGVGTLGVHQGAVVDRTYGESAGPIEVSLTDAGRVDPLVRTARLPDRFMAFVGHKEAVRSLPPHAVLLATGTASPVQMFRIGTRQYATQFHPELDPPGLAQRLDAYRDHGYFEPDELAHLLEVIATVDVDAAGGVLRSFAELFAR</sequence>
<gene>
    <name evidence="2" type="ORF">BRM3_03595</name>
</gene>
<dbReference type="SUPFAM" id="SSF52317">
    <property type="entry name" value="Class I glutamine amidotransferase-like"/>
    <property type="match status" value="1"/>
</dbReference>
<name>A0ABY6G2T5_9MICO</name>
<keyword evidence="3" id="KW-1185">Reference proteome</keyword>
<accession>A0ABY6G2T5</accession>
<dbReference type="Pfam" id="PF00117">
    <property type="entry name" value="GATase"/>
    <property type="match status" value="1"/>
</dbReference>